<organism evidence="2">
    <name type="scientific">Amphimedon queenslandica</name>
    <name type="common">Sponge</name>
    <dbReference type="NCBI Taxonomy" id="400682"/>
    <lineage>
        <taxon>Eukaryota</taxon>
        <taxon>Metazoa</taxon>
        <taxon>Porifera</taxon>
        <taxon>Demospongiae</taxon>
        <taxon>Heteroscleromorpha</taxon>
        <taxon>Haplosclerida</taxon>
        <taxon>Niphatidae</taxon>
        <taxon>Amphimedon</taxon>
    </lineage>
</organism>
<evidence type="ECO:0000256" key="1">
    <source>
        <dbReference type="SAM" id="MobiDB-lite"/>
    </source>
</evidence>
<evidence type="ECO:0000313" key="2">
    <source>
        <dbReference type="EnsemblMetazoa" id="Aqu2.1.12174_001"/>
    </source>
</evidence>
<protein>
    <recommendedName>
        <fullName evidence="3">PHD-type domain-containing protein</fullName>
    </recommendedName>
</protein>
<dbReference type="InterPro" id="IPR011011">
    <property type="entry name" value="Znf_FYVE_PHD"/>
</dbReference>
<dbReference type="AlphaFoldDB" id="A0A1X7TC77"/>
<dbReference type="InterPro" id="IPR013083">
    <property type="entry name" value="Znf_RING/FYVE/PHD"/>
</dbReference>
<feature type="compositionally biased region" description="Low complexity" evidence="1">
    <location>
        <begin position="134"/>
        <end position="145"/>
    </location>
</feature>
<evidence type="ECO:0008006" key="3">
    <source>
        <dbReference type="Google" id="ProtNLM"/>
    </source>
</evidence>
<feature type="region of interest" description="Disordered" evidence="1">
    <location>
        <begin position="318"/>
        <end position="371"/>
    </location>
</feature>
<proteinExistence type="predicted"/>
<accession>A0A1X7TC77</accession>
<sequence length="371" mass="40145">MPPKKRPKDSTGTNSTKVPVVSQPEKNPSGNLVSSFTCPICCDIIIDKEDGTGDDSIYCEGLCDTWIHRRCAGLSTSAFKTINEDPDKANKPYKCPHCCLVSLSKVVMTLSSTVHGLSQKVEFLQRSLSLDPLTNTDTPSSSPDSPSNPPPSPDAVQPSTRNSSPVIDSSQQLRKFNIVVSGIDESPAGTPRTARLSQNLQQVSTILSQLDISLPDNSIRDCIRLGKFNPDKKRPVLVTLNRVCDVAAVLSNKHKLTTSYPGVSIRPDLSPNQRKVRSLLLKEGFRLIQSGSAARTSVRMNQDSLFIDGNKYGSVSNGVFKPCQPHPPSNQDEDGLSQFDERLPTPSQPPVTSSQSTHSDHSVETGSAPPS</sequence>
<reference evidence="2" key="1">
    <citation type="submission" date="2017-05" db="UniProtKB">
        <authorList>
            <consortium name="EnsemblMetazoa"/>
        </authorList>
    </citation>
    <scope>IDENTIFICATION</scope>
</reference>
<feature type="compositionally biased region" description="Polar residues" evidence="1">
    <location>
        <begin position="157"/>
        <end position="168"/>
    </location>
</feature>
<dbReference type="Gene3D" id="3.30.40.10">
    <property type="entry name" value="Zinc/RING finger domain, C3HC4 (zinc finger)"/>
    <property type="match status" value="1"/>
</dbReference>
<dbReference type="OrthoDB" id="7477315at2759"/>
<dbReference type="SUPFAM" id="SSF57903">
    <property type="entry name" value="FYVE/PHD zinc finger"/>
    <property type="match status" value="1"/>
</dbReference>
<feature type="region of interest" description="Disordered" evidence="1">
    <location>
        <begin position="131"/>
        <end position="168"/>
    </location>
</feature>
<dbReference type="InParanoid" id="A0A1X7TC77"/>
<feature type="region of interest" description="Disordered" evidence="1">
    <location>
        <begin position="1"/>
        <end position="29"/>
    </location>
</feature>
<dbReference type="EnsemblMetazoa" id="Aqu2.1.12174_001">
    <property type="protein sequence ID" value="Aqu2.1.12174_001"/>
    <property type="gene ID" value="Aqu2.1.12174"/>
</dbReference>
<name>A0A1X7TC77_AMPQE</name>